<accession>A0A0G0P5D1</accession>
<evidence type="ECO:0000313" key="3">
    <source>
        <dbReference type="Proteomes" id="UP000034764"/>
    </source>
</evidence>
<keyword evidence="1" id="KW-1133">Transmembrane helix</keyword>
<dbReference type="AlphaFoldDB" id="A0A0G0P5D1"/>
<protein>
    <recommendedName>
        <fullName evidence="4">DUF4878 domain-containing protein</fullName>
    </recommendedName>
</protein>
<evidence type="ECO:0000256" key="1">
    <source>
        <dbReference type="SAM" id="Phobius"/>
    </source>
</evidence>
<reference evidence="2 3" key="1">
    <citation type="journal article" date="2015" name="Nature">
        <title>rRNA introns, odd ribosomes, and small enigmatic genomes across a large radiation of phyla.</title>
        <authorList>
            <person name="Brown C.T."/>
            <person name="Hug L.A."/>
            <person name="Thomas B.C."/>
            <person name="Sharon I."/>
            <person name="Castelle C.J."/>
            <person name="Singh A."/>
            <person name="Wilkins M.J."/>
            <person name="Williams K.H."/>
            <person name="Banfield J.F."/>
        </authorList>
    </citation>
    <scope>NUCLEOTIDE SEQUENCE [LARGE SCALE GENOMIC DNA]</scope>
</reference>
<proteinExistence type="predicted"/>
<evidence type="ECO:0008006" key="4">
    <source>
        <dbReference type="Google" id="ProtNLM"/>
    </source>
</evidence>
<organism evidence="2 3">
    <name type="scientific">Candidatus Yanofskybacteria bacterium GW2011_GWD2_39_48</name>
    <dbReference type="NCBI Taxonomy" id="1619031"/>
    <lineage>
        <taxon>Bacteria</taxon>
        <taxon>Candidatus Yanofskyibacteriota</taxon>
    </lineage>
</organism>
<sequence>MKFILKVVGLLAVIGMIGYLLFYFNLLPFISNVYISPEKTFDNFINALEGNDPNVASQFFIADKQPQWLKTLEIYQENNLLKPFAIELKGYELDWKKTTQTDGSVSFEITLPSGRKSTITFKKQGDLWKIESL</sequence>
<keyword evidence="1" id="KW-0812">Transmembrane</keyword>
<name>A0A0G0P5D1_9BACT</name>
<gene>
    <name evidence="2" type="ORF">UT53_C0028G0002</name>
</gene>
<dbReference type="EMBL" id="LBXD01000028">
    <property type="protein sequence ID" value="KKR23113.1"/>
    <property type="molecule type" value="Genomic_DNA"/>
</dbReference>
<dbReference type="Proteomes" id="UP000034764">
    <property type="component" value="Unassembled WGS sequence"/>
</dbReference>
<evidence type="ECO:0000313" key="2">
    <source>
        <dbReference type="EMBL" id="KKR23113.1"/>
    </source>
</evidence>
<feature type="transmembrane region" description="Helical" evidence="1">
    <location>
        <begin position="7"/>
        <end position="30"/>
    </location>
</feature>
<keyword evidence="1" id="KW-0472">Membrane</keyword>
<comment type="caution">
    <text evidence="2">The sequence shown here is derived from an EMBL/GenBank/DDBJ whole genome shotgun (WGS) entry which is preliminary data.</text>
</comment>